<dbReference type="Gene3D" id="3.50.50.60">
    <property type="entry name" value="FAD/NAD(P)-binding domain"/>
    <property type="match status" value="1"/>
</dbReference>
<dbReference type="InterPro" id="IPR036188">
    <property type="entry name" value="FAD/NAD-bd_sf"/>
</dbReference>
<dbReference type="EMBL" id="FMVW01000002">
    <property type="protein sequence ID" value="SCZ32852.1"/>
    <property type="molecule type" value="Genomic_DNA"/>
</dbReference>
<dbReference type="GO" id="GO:0016491">
    <property type="term" value="F:oxidoreductase activity"/>
    <property type="evidence" value="ECO:0007669"/>
    <property type="project" value="UniProtKB-KW"/>
</dbReference>
<sequence length="444" mass="48380">MTIGAQPHAESWYANKEEGPVFPVLEGEEEVETVVVGGGLAGITTAFCLARIGKSVALLEANRVGWGASGRNGGFVSPGYAQSIFAIEKQLGLPKARALFNMGRAGTQFVAERLDEFGLQHLVGGRGWLKCVRYPAEDALKERAERMARDYGVHYQVWPREAVRETLETDRYFGALHDPEPFHLDPLAYSRALSVAAADSGARIYEASPATGLSRESGGWRVTTPKGTLRARHVVLAGNATQVGLYPPLEHAVLPVSTYVVTSEPLGDRLDKAIHFSGCIGDTRRSSDYYRIVGSGDDRRLLWGGRITTARSEPKELARMLTRDILSIYPQLGAFRTEYAWGGLMGYQRNKMPVIGLLAGARDAGLWGVTAFGGHGMGATATGGNLIAAAIAAGDESWRAFEPFLPAWIDRLVGGRNIFGQAATQLVYWQLRLMDRWQESRGKL</sequence>
<evidence type="ECO:0000313" key="4">
    <source>
        <dbReference type="Proteomes" id="UP000199347"/>
    </source>
</evidence>
<protein>
    <submittedName>
        <fullName evidence="3">Gamma-glutamylputrescine oxidase</fullName>
    </submittedName>
</protein>
<dbReference type="PANTHER" id="PTHR13847:SF281">
    <property type="entry name" value="FAD DEPENDENT OXIDOREDUCTASE DOMAIN-CONTAINING PROTEIN"/>
    <property type="match status" value="1"/>
</dbReference>
<accession>A0A1G5N685</accession>
<name>A0A1G5N685_AFIMA</name>
<dbReference type="Pfam" id="PF01266">
    <property type="entry name" value="DAO"/>
    <property type="match status" value="1"/>
</dbReference>
<evidence type="ECO:0000259" key="2">
    <source>
        <dbReference type="Pfam" id="PF01266"/>
    </source>
</evidence>
<gene>
    <name evidence="3" type="ORF">SAMN03080610_01592</name>
</gene>
<dbReference type="GO" id="GO:0005737">
    <property type="term" value="C:cytoplasm"/>
    <property type="evidence" value="ECO:0007669"/>
    <property type="project" value="TreeGrafter"/>
</dbReference>
<keyword evidence="1" id="KW-0560">Oxidoreductase</keyword>
<keyword evidence="4" id="KW-1185">Reference proteome</keyword>
<dbReference type="Proteomes" id="UP000199347">
    <property type="component" value="Unassembled WGS sequence"/>
</dbReference>
<reference evidence="4" key="1">
    <citation type="submission" date="2016-10" db="EMBL/GenBank/DDBJ databases">
        <authorList>
            <person name="Varghese N."/>
            <person name="Submissions S."/>
        </authorList>
    </citation>
    <scope>NUCLEOTIDE SEQUENCE [LARGE SCALE GENOMIC DNA]</scope>
    <source>
        <strain evidence="4">DSM 2698</strain>
    </source>
</reference>
<dbReference type="InterPro" id="IPR006076">
    <property type="entry name" value="FAD-dep_OxRdtase"/>
</dbReference>
<dbReference type="AlphaFoldDB" id="A0A1G5N685"/>
<organism evidence="3 4">
    <name type="scientific">Afifella marina DSM 2698</name>
    <dbReference type="NCBI Taxonomy" id="1120955"/>
    <lineage>
        <taxon>Bacteria</taxon>
        <taxon>Pseudomonadati</taxon>
        <taxon>Pseudomonadota</taxon>
        <taxon>Alphaproteobacteria</taxon>
        <taxon>Hyphomicrobiales</taxon>
        <taxon>Afifellaceae</taxon>
        <taxon>Afifella</taxon>
    </lineage>
</organism>
<feature type="domain" description="FAD dependent oxidoreductase" evidence="2">
    <location>
        <begin position="33"/>
        <end position="389"/>
    </location>
</feature>
<dbReference type="STRING" id="1120955.SAMN03080610_01592"/>
<evidence type="ECO:0000256" key="1">
    <source>
        <dbReference type="ARBA" id="ARBA00023002"/>
    </source>
</evidence>
<dbReference type="PANTHER" id="PTHR13847">
    <property type="entry name" value="SARCOSINE DEHYDROGENASE-RELATED"/>
    <property type="match status" value="1"/>
</dbReference>
<proteinExistence type="predicted"/>
<evidence type="ECO:0000313" key="3">
    <source>
        <dbReference type="EMBL" id="SCZ32852.1"/>
    </source>
</evidence>
<dbReference type="Gene3D" id="3.30.9.10">
    <property type="entry name" value="D-Amino Acid Oxidase, subunit A, domain 2"/>
    <property type="match status" value="1"/>
</dbReference>
<dbReference type="SUPFAM" id="SSF51905">
    <property type="entry name" value="FAD/NAD(P)-binding domain"/>
    <property type="match status" value="1"/>
</dbReference>